<feature type="domain" description="Vacuolar protein sorting-associated protein 54 C-terminal" evidence="8">
    <location>
        <begin position="777"/>
        <end position="908"/>
    </location>
</feature>
<protein>
    <submittedName>
        <fullName evidence="9">Vacuolar protein sorting-associated protein 54</fullName>
    </submittedName>
</protein>
<keyword evidence="3" id="KW-0813">Transport</keyword>
<comment type="subcellular location">
    <subcellularLocation>
        <location evidence="1">Golgi apparatus</location>
        <location evidence="1">trans-Golgi network</location>
    </subcellularLocation>
</comment>
<dbReference type="OrthoDB" id="10259024at2759"/>
<dbReference type="InParanoid" id="B0CS25"/>
<dbReference type="HOGENOM" id="CLU_003094_2_0_1"/>
<dbReference type="AlphaFoldDB" id="B0CS25"/>
<sequence length="1181" mass="129410">MSDTSTSPSRVGTPVSVVGDEIHTARPYRFTWDPSTRKPGPESVSGTTEGRGDYFHTHIPPLGFLNISTTTLAVGALPEEWSSTRHGFHAISTVLNNPHKRQAPPKAHSHLPTVPPADLPRVRRKDFDSYLRAIGPEWERFEKNSQLGREGQAQIQSNHSATLLSDDFLSTPRRSSILIPVQARNIPPLESVPSVFFQSNFNLSDPATFNTVTEQDSSPQKEDSYADPFTVARSGPLLEGFSHYADTVEQHLVREISIRSTSFFAALTNLQDLQSESEQCLDRIGKLRTLLKDVDNNAAKRGLEMVRTECKMSNLWKVSDGVRMVGSVVEMTGVARGLVNAGQWGEALGVIEEVDRLWESSNSAPEPPSKGKPELINGNGHLNEKLSPLPPTPEDDEEGSEGQDAETVQRQVPELENTPAKRPIPPIPLSSLRAFSALPSHLRALTMEIAASLSNELVAILRNDLESRISGNRGLEADQGLRDRLKPLLLNLTRTKGLKEGMLSWRETVLSEVSGLIKERLPGFDSVGEDGGSSSSEGQAGLANHLRSMSQPQFMALLQTIYRSLLNGVEGLQGQGTIILELSEAIKSHSQKSFVIPSLEEDVADIISSFAELSNTQAAKVITYRAEQHAALDLPDFLTFFNDSWAFVVKCEVICRRMIVGLRGTVVGQAKLFLQAFHQIRISRSAKLVEDELWNPTEVTSELQHMANVLIDSAVRDSPELIIKSEETIFSPLSSPNSEATPTTGVSGFAKSFSAALSRVSSNGGSPASKHLRIEERSYYVVSATADVLVLLLDYLRVIVNLSMLTTDAMSRVIEFLKSFNSRTCQVVLGAGAMRSAGLKNITAKHLALASQSLSVVFELIPYVRETFRRHLSQKQAVMLVEFDKLKRDYQEHQNEIHAKLIAIMGDRLNAHIKTLQVSQEEYNSFRYIFRPIDPADLLSCSQGIDWKTVSAEGAVNGYMELLVKETVTLHKVLSRYLAPPIVEVFAAINHRLSEEYGKIELPNQQAKTRLLADAKYLHSKLAVLKNVGAPTGMLETVVSEKTVPRPNVPAPVRSNTMSANQRLKGLLSGRSSTVDKALPNPTQTPDPPPEKPRSLGPLLSAHSVYGGTEHSMSGSNLSLVMSPPIEEVAEPVKAEVQLTSEDSASQQRQMADVASDGAKASSPAATPPPIQEDQIPHQAE</sequence>
<dbReference type="Gene3D" id="6.10.250.860">
    <property type="match status" value="1"/>
</dbReference>
<proteinExistence type="inferred from homology"/>
<dbReference type="InterPro" id="IPR039745">
    <property type="entry name" value="Vps54"/>
</dbReference>
<keyword evidence="5" id="KW-0333">Golgi apparatus</keyword>
<evidence type="ECO:0000256" key="4">
    <source>
        <dbReference type="ARBA" id="ARBA00022927"/>
    </source>
</evidence>
<name>B0CS25_LACBS</name>
<feature type="region of interest" description="Disordered" evidence="7">
    <location>
        <begin position="28"/>
        <end position="49"/>
    </location>
</feature>
<feature type="compositionally biased region" description="Polar residues" evidence="7">
    <location>
        <begin position="1"/>
        <end position="10"/>
    </location>
</feature>
<accession>B0CS25</accession>
<dbReference type="Pfam" id="PF07928">
    <property type="entry name" value="Vps54"/>
    <property type="match status" value="1"/>
</dbReference>
<gene>
    <name evidence="9" type="ORF">LACBIDRAFT_305844</name>
</gene>
<feature type="region of interest" description="Disordered" evidence="7">
    <location>
        <begin position="1132"/>
        <end position="1181"/>
    </location>
</feature>
<dbReference type="STRING" id="486041.B0CS25"/>
<evidence type="ECO:0000259" key="8">
    <source>
        <dbReference type="Pfam" id="PF07928"/>
    </source>
</evidence>
<feature type="compositionally biased region" description="Polar residues" evidence="7">
    <location>
        <begin position="1138"/>
        <end position="1150"/>
    </location>
</feature>
<organism evidence="10">
    <name type="scientific">Laccaria bicolor (strain S238N-H82 / ATCC MYA-4686)</name>
    <name type="common">Bicoloured deceiver</name>
    <name type="synonym">Laccaria laccata var. bicolor</name>
    <dbReference type="NCBI Taxonomy" id="486041"/>
    <lineage>
        <taxon>Eukaryota</taxon>
        <taxon>Fungi</taxon>
        <taxon>Dikarya</taxon>
        <taxon>Basidiomycota</taxon>
        <taxon>Agaricomycotina</taxon>
        <taxon>Agaricomycetes</taxon>
        <taxon>Agaricomycetidae</taxon>
        <taxon>Agaricales</taxon>
        <taxon>Agaricineae</taxon>
        <taxon>Hydnangiaceae</taxon>
        <taxon>Laccaria</taxon>
    </lineage>
</organism>
<dbReference type="KEGG" id="lbc:LACBIDRAFT_305844"/>
<evidence type="ECO:0000256" key="6">
    <source>
        <dbReference type="ARBA" id="ARBA00023054"/>
    </source>
</evidence>
<dbReference type="GO" id="GO:0015031">
    <property type="term" value="P:protein transport"/>
    <property type="evidence" value="ECO:0007669"/>
    <property type="project" value="UniProtKB-KW"/>
</dbReference>
<evidence type="ECO:0000256" key="1">
    <source>
        <dbReference type="ARBA" id="ARBA00004601"/>
    </source>
</evidence>
<keyword evidence="10" id="KW-1185">Reference proteome</keyword>
<dbReference type="PANTHER" id="PTHR12965">
    <property type="entry name" value="VACUOLAR PROTEIN SORTING 54"/>
    <property type="match status" value="1"/>
</dbReference>
<dbReference type="PANTHER" id="PTHR12965:SF0">
    <property type="entry name" value="VACUOLAR PROTEIN SORTING-ASSOCIATED PROTEIN 54"/>
    <property type="match status" value="1"/>
</dbReference>
<dbReference type="GO" id="GO:0042147">
    <property type="term" value="P:retrograde transport, endosome to Golgi"/>
    <property type="evidence" value="ECO:0007669"/>
    <property type="project" value="InterPro"/>
</dbReference>
<feature type="region of interest" description="Disordered" evidence="7">
    <location>
        <begin position="1"/>
        <end position="20"/>
    </location>
</feature>
<dbReference type="GO" id="GO:0019905">
    <property type="term" value="F:syntaxin binding"/>
    <property type="evidence" value="ECO:0007669"/>
    <property type="project" value="TreeGrafter"/>
</dbReference>
<evidence type="ECO:0000256" key="2">
    <source>
        <dbReference type="ARBA" id="ARBA00009150"/>
    </source>
</evidence>
<dbReference type="RefSeq" id="XP_001875339.1">
    <property type="nucleotide sequence ID" value="XM_001875304.1"/>
</dbReference>
<feature type="region of interest" description="Disordered" evidence="7">
    <location>
        <begin position="100"/>
        <end position="119"/>
    </location>
</feature>
<keyword evidence="6" id="KW-0175">Coiled coil</keyword>
<evidence type="ECO:0000313" key="10">
    <source>
        <dbReference type="Proteomes" id="UP000001194"/>
    </source>
</evidence>
<feature type="region of interest" description="Disordered" evidence="7">
    <location>
        <begin position="1071"/>
        <end position="1119"/>
    </location>
</feature>
<evidence type="ECO:0000256" key="3">
    <source>
        <dbReference type="ARBA" id="ARBA00022448"/>
    </source>
</evidence>
<dbReference type="GO" id="GO:0005829">
    <property type="term" value="C:cytosol"/>
    <property type="evidence" value="ECO:0007669"/>
    <property type="project" value="GOC"/>
</dbReference>
<evidence type="ECO:0000313" key="9">
    <source>
        <dbReference type="EMBL" id="EDR14780.1"/>
    </source>
</evidence>
<dbReference type="FunCoup" id="B0CS25">
    <property type="interactions" value="235"/>
</dbReference>
<dbReference type="Proteomes" id="UP000001194">
    <property type="component" value="Unassembled WGS sequence"/>
</dbReference>
<feature type="compositionally biased region" description="Basic residues" evidence="7">
    <location>
        <begin position="100"/>
        <end position="109"/>
    </location>
</feature>
<reference evidence="9 10" key="1">
    <citation type="journal article" date="2008" name="Nature">
        <title>The genome of Laccaria bicolor provides insights into mycorrhizal symbiosis.</title>
        <authorList>
            <person name="Martin F."/>
            <person name="Aerts A."/>
            <person name="Ahren D."/>
            <person name="Brun A."/>
            <person name="Danchin E.G.J."/>
            <person name="Duchaussoy F."/>
            <person name="Gibon J."/>
            <person name="Kohler A."/>
            <person name="Lindquist E."/>
            <person name="Pereda V."/>
            <person name="Salamov A."/>
            <person name="Shapiro H.J."/>
            <person name="Wuyts J."/>
            <person name="Blaudez D."/>
            <person name="Buee M."/>
            <person name="Brokstein P."/>
            <person name="Canbaeck B."/>
            <person name="Cohen D."/>
            <person name="Courty P.E."/>
            <person name="Coutinho P.M."/>
            <person name="Delaruelle C."/>
            <person name="Detter J.C."/>
            <person name="Deveau A."/>
            <person name="DiFazio S."/>
            <person name="Duplessis S."/>
            <person name="Fraissinet-Tachet L."/>
            <person name="Lucic E."/>
            <person name="Frey-Klett P."/>
            <person name="Fourrey C."/>
            <person name="Feussner I."/>
            <person name="Gay G."/>
            <person name="Grimwood J."/>
            <person name="Hoegger P.J."/>
            <person name="Jain P."/>
            <person name="Kilaru S."/>
            <person name="Labbe J."/>
            <person name="Lin Y.C."/>
            <person name="Legue V."/>
            <person name="Le Tacon F."/>
            <person name="Marmeisse R."/>
            <person name="Melayah D."/>
            <person name="Montanini B."/>
            <person name="Muratet M."/>
            <person name="Nehls U."/>
            <person name="Niculita-Hirzel H."/>
            <person name="Oudot-Le Secq M.P."/>
            <person name="Peter M."/>
            <person name="Quesneville H."/>
            <person name="Rajashekar B."/>
            <person name="Reich M."/>
            <person name="Rouhier N."/>
            <person name="Schmutz J."/>
            <person name="Yin T."/>
            <person name="Chalot M."/>
            <person name="Henrissat B."/>
            <person name="Kuees U."/>
            <person name="Lucas S."/>
            <person name="Van de Peer Y."/>
            <person name="Podila G.K."/>
            <person name="Polle A."/>
            <person name="Pukkila P.J."/>
            <person name="Richardson P.M."/>
            <person name="Rouze P."/>
            <person name="Sanders I.R."/>
            <person name="Stajich J.E."/>
            <person name="Tunlid A."/>
            <person name="Tuskan G."/>
            <person name="Grigoriev I.V."/>
        </authorList>
    </citation>
    <scope>NUCLEOTIDE SEQUENCE [LARGE SCALE GENOMIC DNA]</scope>
    <source>
        <strain evidence="10">S238N-H82 / ATCC MYA-4686</strain>
    </source>
</reference>
<dbReference type="EMBL" id="DS547092">
    <property type="protein sequence ID" value="EDR14780.1"/>
    <property type="molecule type" value="Genomic_DNA"/>
</dbReference>
<feature type="compositionally biased region" description="Acidic residues" evidence="7">
    <location>
        <begin position="393"/>
        <end position="404"/>
    </location>
</feature>
<keyword evidence="4" id="KW-0653">Protein transport</keyword>
<evidence type="ECO:0000256" key="7">
    <source>
        <dbReference type="SAM" id="MobiDB-lite"/>
    </source>
</evidence>
<dbReference type="GeneID" id="6070382"/>
<dbReference type="InterPro" id="IPR012501">
    <property type="entry name" value="Vps54_C"/>
</dbReference>
<evidence type="ECO:0000256" key="5">
    <source>
        <dbReference type="ARBA" id="ARBA00023034"/>
    </source>
</evidence>
<feature type="region of interest" description="Disordered" evidence="7">
    <location>
        <begin position="359"/>
        <end position="425"/>
    </location>
</feature>
<dbReference type="GO" id="GO:0000938">
    <property type="term" value="C:GARP complex"/>
    <property type="evidence" value="ECO:0007669"/>
    <property type="project" value="InterPro"/>
</dbReference>
<comment type="similarity">
    <text evidence="2">Belongs to the VPS54 family.</text>
</comment>
<dbReference type="GO" id="GO:0006896">
    <property type="term" value="P:Golgi to vacuole transport"/>
    <property type="evidence" value="ECO:0007669"/>
    <property type="project" value="TreeGrafter"/>
</dbReference>